<protein>
    <submittedName>
        <fullName evidence="9">Collagen alpha-1(XXI) chain</fullName>
    </submittedName>
</protein>
<feature type="signal peptide" evidence="7">
    <location>
        <begin position="1"/>
        <end position="19"/>
    </location>
</feature>
<dbReference type="SUPFAM" id="SSF53300">
    <property type="entry name" value="vWA-like"/>
    <property type="match status" value="2"/>
</dbReference>
<dbReference type="InterPro" id="IPR013320">
    <property type="entry name" value="ConA-like_dom_sf"/>
</dbReference>
<feature type="region of interest" description="Disordered" evidence="6">
    <location>
        <begin position="571"/>
        <end position="624"/>
    </location>
</feature>
<feature type="chain" id="PRO_5022728107" evidence="7">
    <location>
        <begin position="20"/>
        <end position="693"/>
    </location>
</feature>
<evidence type="ECO:0000256" key="4">
    <source>
        <dbReference type="ARBA" id="ARBA00023278"/>
    </source>
</evidence>
<dbReference type="EMBL" id="RHFK02000009">
    <property type="protein sequence ID" value="TWW71418.1"/>
    <property type="molecule type" value="Genomic_DNA"/>
</dbReference>
<dbReference type="InterPro" id="IPR050525">
    <property type="entry name" value="ECM_Assembly_Org"/>
</dbReference>
<dbReference type="InterPro" id="IPR048287">
    <property type="entry name" value="TSPN-like_N"/>
</dbReference>
<accession>A0A5C6NX79</accession>
<feature type="domain" description="VWFA" evidence="8">
    <location>
        <begin position="34"/>
        <end position="248"/>
    </location>
</feature>
<keyword evidence="10" id="KW-1185">Reference proteome</keyword>
<dbReference type="Pfam" id="PF00092">
    <property type="entry name" value="VWA"/>
    <property type="match status" value="1"/>
</dbReference>
<evidence type="ECO:0000256" key="7">
    <source>
        <dbReference type="SAM" id="SignalP"/>
    </source>
</evidence>
<name>A0A5C6NX79_9TELE</name>
<dbReference type="SMART" id="SM00210">
    <property type="entry name" value="TSPN"/>
    <property type="match status" value="1"/>
</dbReference>
<evidence type="ECO:0000256" key="1">
    <source>
        <dbReference type="ARBA" id="ARBA00022729"/>
    </source>
</evidence>
<proteinExistence type="inferred from homology"/>
<dbReference type="PROSITE" id="PS50234">
    <property type="entry name" value="VWFA"/>
    <property type="match status" value="1"/>
</dbReference>
<gene>
    <name evidence="9" type="ORF">D4764_17G0009010</name>
</gene>
<evidence type="ECO:0000313" key="10">
    <source>
        <dbReference type="Proteomes" id="UP000324091"/>
    </source>
</evidence>
<evidence type="ECO:0000256" key="2">
    <source>
        <dbReference type="ARBA" id="ARBA00022737"/>
    </source>
</evidence>
<dbReference type="PRINTS" id="PR00453">
    <property type="entry name" value="VWFADOMAIN"/>
</dbReference>
<dbReference type="InterPro" id="IPR002035">
    <property type="entry name" value="VWF_A"/>
</dbReference>
<comment type="similarity">
    <text evidence="5">Belongs to the fibril-associated collagens with interrupted helices (FACIT) family.</text>
</comment>
<reference evidence="9 10" key="1">
    <citation type="submission" date="2019-04" db="EMBL/GenBank/DDBJ databases">
        <title>Chromosome genome assembly for Takifugu flavidus.</title>
        <authorList>
            <person name="Xiao S."/>
        </authorList>
    </citation>
    <scope>NUCLEOTIDE SEQUENCE [LARGE SCALE GENOMIC DNA]</scope>
    <source>
        <strain evidence="9">HTHZ2018</strain>
        <tissue evidence="9">Muscle</tissue>
    </source>
</reference>
<dbReference type="Gene3D" id="2.60.120.200">
    <property type="match status" value="1"/>
</dbReference>
<organism evidence="9 10">
    <name type="scientific">Takifugu flavidus</name>
    <name type="common">sansaifugu</name>
    <dbReference type="NCBI Taxonomy" id="433684"/>
    <lineage>
        <taxon>Eukaryota</taxon>
        <taxon>Metazoa</taxon>
        <taxon>Chordata</taxon>
        <taxon>Craniata</taxon>
        <taxon>Vertebrata</taxon>
        <taxon>Euteleostomi</taxon>
        <taxon>Actinopterygii</taxon>
        <taxon>Neopterygii</taxon>
        <taxon>Teleostei</taxon>
        <taxon>Neoteleostei</taxon>
        <taxon>Acanthomorphata</taxon>
        <taxon>Eupercaria</taxon>
        <taxon>Tetraodontiformes</taxon>
        <taxon>Tetradontoidea</taxon>
        <taxon>Tetraodontidae</taxon>
        <taxon>Takifugu</taxon>
    </lineage>
</organism>
<evidence type="ECO:0000313" key="9">
    <source>
        <dbReference type="EMBL" id="TWW71418.1"/>
    </source>
</evidence>
<dbReference type="PANTHER" id="PTHR24020">
    <property type="entry name" value="COLLAGEN ALPHA"/>
    <property type="match status" value="1"/>
</dbReference>
<dbReference type="GO" id="GO:0005581">
    <property type="term" value="C:collagen trimer"/>
    <property type="evidence" value="ECO:0007669"/>
    <property type="project" value="UniProtKB-KW"/>
</dbReference>
<dbReference type="AlphaFoldDB" id="A0A5C6NX79"/>
<evidence type="ECO:0000256" key="5">
    <source>
        <dbReference type="ARBA" id="ARBA00049648"/>
    </source>
</evidence>
<dbReference type="SUPFAM" id="SSF49899">
    <property type="entry name" value="Concanavalin A-like lectins/glucanases"/>
    <property type="match status" value="1"/>
</dbReference>
<dbReference type="Proteomes" id="UP000324091">
    <property type="component" value="Chromosome 17"/>
</dbReference>
<dbReference type="SMART" id="SM00327">
    <property type="entry name" value="VWA"/>
    <property type="match status" value="1"/>
</dbReference>
<comment type="caution">
    <text evidence="9">The sequence shown here is derived from an EMBL/GenBank/DDBJ whole genome shotgun (WGS) entry which is preliminary data.</text>
</comment>
<sequence length="693" mass="77479">MLLWFLSGVVLLLIPLEAADEDDVKAGCSTVVNDLVYVVDGSWSVGVSDFDSAKQWLINITSQFDISSAYTQVKSTPACRWVWSSTAMPLAWRSRWGNIREKAISSEPSGASATWEGTRRQDSVQMFTRLLFLKGKFFRFSAVFSKPLFTLILTGRAIRFAVDHVFPSTQRAGQVKNRIAVVLTDGKSQDDVVDASTEARAEGITVFAVGVGSEITTSELISIANKPSSTYVLYAEDYTTIHRIRESMGQKLCEESVCPTRIPVSSRDEKGFELMIGMKLQLKAKKIPGSLSSETAYALSATSDITENTREIFPEGLPPSYVFVATLRIKASSSKLTFDLWRVLSKDKEIQAAVTLNGKDKSVIFVATRARDKLQRVVFQGFQDLFDGKWHQLKLLVRPPQLSSFLDDRLIREGSLDPVDPIYINGKTQLSKRPGTDTSVPVDLQKLRLYCDPLQSQRETACEIFSVEDDRCPANRTAPVEDCVAGPPGQRGPPGRTVALTHMHFFFYDMMVFVGREGGKDPRDQMANLVKMDRLEKQDLWAQLGWRENVVQRDPEESLVPKVIRDNRDYQENQEHQDHQGPGATLERKVTQDLQDKLEPRSSRQGFPDEERARSPSAAPQEQIQHRRRLIVLNNAAELHYCVLLLGDGPAGGGAGVHPSDCLMLLLLSQQAFGESVSNAAVWEFDFYVQTKE</sequence>
<dbReference type="InterPro" id="IPR036465">
    <property type="entry name" value="vWFA_dom_sf"/>
</dbReference>
<evidence type="ECO:0000256" key="3">
    <source>
        <dbReference type="ARBA" id="ARBA00023119"/>
    </source>
</evidence>
<keyword evidence="3 9" id="KW-0176">Collagen</keyword>
<evidence type="ECO:0000259" key="8">
    <source>
        <dbReference type="PROSITE" id="PS50234"/>
    </source>
</evidence>
<dbReference type="Gene3D" id="3.40.50.410">
    <property type="entry name" value="von Willebrand factor, type A domain"/>
    <property type="match status" value="2"/>
</dbReference>
<evidence type="ECO:0000256" key="6">
    <source>
        <dbReference type="SAM" id="MobiDB-lite"/>
    </source>
</evidence>
<keyword evidence="2" id="KW-0677">Repeat</keyword>
<dbReference type="PANTHER" id="PTHR24020:SF89">
    <property type="entry name" value="COLLAGEN ALPHA-1(XXI) CHAIN-LIKE ISOFORM X1"/>
    <property type="match status" value="1"/>
</dbReference>
<dbReference type="FunFam" id="2.60.120.200:FF:000068">
    <property type="entry name" value="collagen alpha-1(XXI) chain isoform X1"/>
    <property type="match status" value="1"/>
</dbReference>
<feature type="compositionally biased region" description="Basic and acidic residues" evidence="6">
    <location>
        <begin position="586"/>
        <end position="614"/>
    </location>
</feature>
<keyword evidence="1 7" id="KW-0732">Signal</keyword>
<keyword evidence="4" id="KW-0379">Hydroxylation</keyword>